<protein>
    <submittedName>
        <fullName evidence="4">Fumarylacetoacetate hydrolase family protein</fullName>
    </submittedName>
</protein>
<dbReference type="InterPro" id="IPR051121">
    <property type="entry name" value="FAH"/>
</dbReference>
<evidence type="ECO:0000259" key="3">
    <source>
        <dbReference type="Pfam" id="PF01557"/>
    </source>
</evidence>
<dbReference type="InterPro" id="IPR036663">
    <property type="entry name" value="Fumarylacetoacetase_C_sf"/>
</dbReference>
<sequence length="285" mass="31034">MKICLFNNNRLGVVDGNEVLDVSSVLTRIGASEYPYPRGDQLIACLPELMPVIADAIQFARRYPLSKVTLRSPVANPGKVVAAPVNYQAHLDEAIEDTATFSRAHVRKIQETGLFLKATSSLVGPDDSVYVGLPDRRTDHEIELVAIIGKRAKNVLAKDALSYVAGYSIGLDITIRGPEERSLRKSLDSYTVLGPWLVTADEIENPHALAMTLDVNGKVRQSANTKDLIMDVAELIEFASKFYTLEPGDLLYTGTPEGVGPIQPGDTINCEIERIGKISVNVEAS</sequence>
<dbReference type="Proteomes" id="UP000526892">
    <property type="component" value="Unassembled WGS sequence"/>
</dbReference>
<dbReference type="Pfam" id="PF01557">
    <property type="entry name" value="FAA_hydrolase"/>
    <property type="match status" value="1"/>
</dbReference>
<dbReference type="GO" id="GO:0046872">
    <property type="term" value="F:metal ion binding"/>
    <property type="evidence" value="ECO:0007669"/>
    <property type="project" value="UniProtKB-KW"/>
</dbReference>
<evidence type="ECO:0000313" key="5">
    <source>
        <dbReference type="Proteomes" id="UP000526892"/>
    </source>
</evidence>
<dbReference type="AlphaFoldDB" id="A0A7Z0RWT6"/>
<comment type="similarity">
    <text evidence="1">Belongs to the FAH family.</text>
</comment>
<dbReference type="PANTHER" id="PTHR42796">
    <property type="entry name" value="FUMARYLACETOACETATE HYDROLASE DOMAIN-CONTAINING PROTEIN 2A-RELATED"/>
    <property type="match status" value="1"/>
</dbReference>
<keyword evidence="4" id="KW-0378">Hydrolase</keyword>
<organism evidence="4 5">
    <name type="scientific">Vreelandella glaciei</name>
    <dbReference type="NCBI Taxonomy" id="186761"/>
    <lineage>
        <taxon>Bacteria</taxon>
        <taxon>Pseudomonadati</taxon>
        <taxon>Pseudomonadota</taxon>
        <taxon>Gammaproteobacteria</taxon>
        <taxon>Oceanospirillales</taxon>
        <taxon>Halomonadaceae</taxon>
        <taxon>Vreelandella</taxon>
    </lineage>
</organism>
<dbReference type="SUPFAM" id="SSF56529">
    <property type="entry name" value="FAH"/>
    <property type="match status" value="1"/>
</dbReference>
<dbReference type="PANTHER" id="PTHR42796:SF4">
    <property type="entry name" value="FUMARYLACETOACETATE HYDROLASE DOMAIN-CONTAINING PROTEIN 2A"/>
    <property type="match status" value="1"/>
</dbReference>
<dbReference type="RefSeq" id="WP_035581672.1">
    <property type="nucleotide sequence ID" value="NZ_JACCDE010000002.1"/>
</dbReference>
<gene>
    <name evidence="4" type="ORF">HZS80_01880</name>
</gene>
<accession>A0A7Z0RWT6</accession>
<proteinExistence type="inferred from homology"/>
<dbReference type="InterPro" id="IPR011234">
    <property type="entry name" value="Fumarylacetoacetase-like_C"/>
</dbReference>
<dbReference type="Gene3D" id="3.90.850.10">
    <property type="entry name" value="Fumarylacetoacetase-like, C-terminal domain"/>
    <property type="match status" value="1"/>
</dbReference>
<name>A0A7Z0RWT6_9GAMM</name>
<keyword evidence="2" id="KW-0479">Metal-binding</keyword>
<evidence type="ECO:0000256" key="1">
    <source>
        <dbReference type="ARBA" id="ARBA00010211"/>
    </source>
</evidence>
<keyword evidence="5" id="KW-1185">Reference proteome</keyword>
<evidence type="ECO:0000256" key="2">
    <source>
        <dbReference type="ARBA" id="ARBA00022723"/>
    </source>
</evidence>
<feature type="domain" description="Fumarylacetoacetase-like C-terminal" evidence="3">
    <location>
        <begin position="79"/>
        <end position="282"/>
    </location>
</feature>
<dbReference type="GO" id="GO:0016787">
    <property type="term" value="F:hydrolase activity"/>
    <property type="evidence" value="ECO:0007669"/>
    <property type="project" value="UniProtKB-KW"/>
</dbReference>
<reference evidence="4 5" key="1">
    <citation type="journal article" date="2003" name="Extremophiles">
        <title>Halomonas glaciei sp. nov. isolated from fast ice of Adelie Land, Antarctica.</title>
        <authorList>
            <person name="Reddy G.S."/>
            <person name="Raghavan P.U."/>
            <person name="Sarita N.B."/>
            <person name="Prakash J.S."/>
            <person name="Nagesh N."/>
            <person name="Delille D."/>
            <person name="Shivaji S."/>
        </authorList>
    </citation>
    <scope>NUCLEOTIDE SEQUENCE [LARGE SCALE GENOMIC DNA]</scope>
    <source>
        <strain evidence="4 5">DD39</strain>
    </source>
</reference>
<dbReference type="EMBL" id="JACCDE010000002">
    <property type="protein sequence ID" value="NYS76485.1"/>
    <property type="molecule type" value="Genomic_DNA"/>
</dbReference>
<dbReference type="GO" id="GO:0044281">
    <property type="term" value="P:small molecule metabolic process"/>
    <property type="evidence" value="ECO:0007669"/>
    <property type="project" value="UniProtKB-ARBA"/>
</dbReference>
<evidence type="ECO:0000313" key="4">
    <source>
        <dbReference type="EMBL" id="NYS76485.1"/>
    </source>
</evidence>
<comment type="caution">
    <text evidence="4">The sequence shown here is derived from an EMBL/GenBank/DDBJ whole genome shotgun (WGS) entry which is preliminary data.</text>
</comment>